<dbReference type="GO" id="GO:0009298">
    <property type="term" value="P:GDP-mannose biosynthetic process"/>
    <property type="evidence" value="ECO:0007669"/>
    <property type="project" value="TreeGrafter"/>
</dbReference>
<evidence type="ECO:0000313" key="4">
    <source>
        <dbReference type="Proteomes" id="UP000290218"/>
    </source>
</evidence>
<dbReference type="AlphaFoldDB" id="A0A4Q1CAX0"/>
<keyword evidence="3" id="KW-0808">Transferase</keyword>
<sequence>MPERFVVIMAGGRGERFWPQSCAATPKHLLPIVGDKTMLAQTVDRVAGVVPRENIFVLTTQAQQAGCRGACPDLPAGNIVAEPMGRDTAAATGLAMLLVKQRSPGAAFAMLPADHVIHDVKEYAALLNVAFESAESADVLVTLGIKPTAPETGFGYIQQAGPWKRVGGRDVMSVKRFVEKPNLETAKRYLSSGEYFWNAGMFVWRVPVVEAAFRAHASELYAGLTKLESAAKSAGGWTAALPEVYPTLPRISVDYALMEKSTNVVVVPATFDWDDVGAWPAIAKHFTPDSAGNVLRGLAMVEGGANNIVVSESGHLTAVVGASDLVVVHTAQATLVCPKDKAQDIKALLKRLGEDAALRKFL</sequence>
<dbReference type="InterPro" id="IPR029044">
    <property type="entry name" value="Nucleotide-diphossugar_trans"/>
</dbReference>
<dbReference type="SUPFAM" id="SSF159283">
    <property type="entry name" value="Guanosine diphospho-D-mannose pyrophosphorylase/mannose-6-phosphate isomerase linker domain"/>
    <property type="match status" value="1"/>
</dbReference>
<evidence type="ECO:0000313" key="3">
    <source>
        <dbReference type="EMBL" id="RXK56056.1"/>
    </source>
</evidence>
<accession>A0A4Q1CAX0</accession>
<dbReference type="EMBL" id="SDHX01000001">
    <property type="protein sequence ID" value="RXK56056.1"/>
    <property type="molecule type" value="Genomic_DNA"/>
</dbReference>
<reference evidence="3 4" key="1">
    <citation type="submission" date="2019-01" db="EMBL/GenBank/DDBJ databases">
        <title>Lacunisphaera sp. strain TWA-58.</title>
        <authorList>
            <person name="Chen W.-M."/>
        </authorList>
    </citation>
    <scope>NUCLEOTIDE SEQUENCE [LARGE SCALE GENOMIC DNA]</scope>
    <source>
        <strain evidence="3 4">TWA-58</strain>
    </source>
</reference>
<dbReference type="GO" id="GO:0004475">
    <property type="term" value="F:mannose-1-phosphate guanylyltransferase (GTP) activity"/>
    <property type="evidence" value="ECO:0007669"/>
    <property type="project" value="InterPro"/>
</dbReference>
<dbReference type="InterPro" id="IPR051161">
    <property type="entry name" value="Mannose-6P_isomerase_type2"/>
</dbReference>
<dbReference type="OrthoDB" id="9806359at2"/>
<dbReference type="InterPro" id="IPR005835">
    <property type="entry name" value="NTP_transferase_dom"/>
</dbReference>
<feature type="domain" description="Nucleotidyl transferase" evidence="1">
    <location>
        <begin position="7"/>
        <end position="284"/>
    </location>
</feature>
<dbReference type="RefSeq" id="WP_129047422.1">
    <property type="nucleotide sequence ID" value="NZ_SDHX01000001.1"/>
</dbReference>
<organism evidence="3 4">
    <name type="scientific">Oleiharenicola lentus</name>
    <dbReference type="NCBI Taxonomy" id="2508720"/>
    <lineage>
        <taxon>Bacteria</taxon>
        <taxon>Pseudomonadati</taxon>
        <taxon>Verrucomicrobiota</taxon>
        <taxon>Opitutia</taxon>
        <taxon>Opitutales</taxon>
        <taxon>Opitutaceae</taxon>
        <taxon>Oleiharenicola</taxon>
    </lineage>
</organism>
<dbReference type="CDD" id="cd02509">
    <property type="entry name" value="GDP-M1P_Guanylyltransferase"/>
    <property type="match status" value="1"/>
</dbReference>
<dbReference type="Pfam" id="PF00483">
    <property type="entry name" value="NTP_transferase"/>
    <property type="match status" value="1"/>
</dbReference>
<dbReference type="InterPro" id="IPR049577">
    <property type="entry name" value="GMPP_N"/>
</dbReference>
<feature type="domain" description="MannoseP isomerase/GMP-like beta-helix" evidence="2">
    <location>
        <begin position="306"/>
        <end position="352"/>
    </location>
</feature>
<gene>
    <name evidence="3" type="ORF">ESB00_09300</name>
</gene>
<evidence type="ECO:0000259" key="1">
    <source>
        <dbReference type="Pfam" id="PF00483"/>
    </source>
</evidence>
<dbReference type="InterPro" id="IPR054566">
    <property type="entry name" value="ManC/GMP-like_b-helix"/>
</dbReference>
<evidence type="ECO:0000259" key="2">
    <source>
        <dbReference type="Pfam" id="PF22640"/>
    </source>
</evidence>
<dbReference type="PANTHER" id="PTHR46390">
    <property type="entry name" value="MANNOSE-1-PHOSPHATE GUANYLYLTRANSFERASE"/>
    <property type="match status" value="1"/>
</dbReference>
<dbReference type="SUPFAM" id="SSF53448">
    <property type="entry name" value="Nucleotide-diphospho-sugar transferases"/>
    <property type="match status" value="1"/>
</dbReference>
<dbReference type="PANTHER" id="PTHR46390:SF1">
    <property type="entry name" value="MANNOSE-1-PHOSPHATE GUANYLYLTRANSFERASE"/>
    <property type="match status" value="1"/>
</dbReference>
<dbReference type="Proteomes" id="UP000290218">
    <property type="component" value="Unassembled WGS sequence"/>
</dbReference>
<proteinExistence type="predicted"/>
<keyword evidence="4" id="KW-1185">Reference proteome</keyword>
<dbReference type="Pfam" id="PF22640">
    <property type="entry name" value="ManC_GMP_beta-helix"/>
    <property type="match status" value="1"/>
</dbReference>
<comment type="caution">
    <text evidence="3">The sequence shown here is derived from an EMBL/GenBank/DDBJ whole genome shotgun (WGS) entry which is preliminary data.</text>
</comment>
<name>A0A4Q1CAX0_9BACT</name>
<dbReference type="Gene3D" id="3.90.550.10">
    <property type="entry name" value="Spore Coat Polysaccharide Biosynthesis Protein SpsA, Chain A"/>
    <property type="match status" value="1"/>
</dbReference>
<protein>
    <submittedName>
        <fullName evidence="3">Mannose-1-phosphate guanyltransferase</fullName>
    </submittedName>
</protein>